<keyword evidence="1" id="KW-0227">DNA damage</keyword>
<keyword evidence="1" id="KW-0460">Magnesium</keyword>
<dbReference type="GO" id="GO:0000727">
    <property type="term" value="P:double-strand break repair via break-induced replication"/>
    <property type="evidence" value="ECO:0007669"/>
    <property type="project" value="UniProtKB-UniRule"/>
</dbReference>
<dbReference type="GO" id="GO:0000712">
    <property type="term" value="P:resolution of meiotic recombination intermediates"/>
    <property type="evidence" value="ECO:0007669"/>
    <property type="project" value="TreeGrafter"/>
</dbReference>
<keyword evidence="1" id="KW-0378">Hydrolase</keyword>
<dbReference type="GO" id="GO:0006308">
    <property type="term" value="P:DNA catabolic process"/>
    <property type="evidence" value="ECO:0007669"/>
    <property type="project" value="UniProtKB-UniRule"/>
</dbReference>
<keyword evidence="4" id="KW-1185">Reference proteome</keyword>
<feature type="compositionally biased region" description="Low complexity" evidence="2">
    <location>
        <begin position="514"/>
        <end position="544"/>
    </location>
</feature>
<accession>F2UDF5</accession>
<dbReference type="InterPro" id="IPR033309">
    <property type="entry name" value="Mus81"/>
</dbReference>
<keyword evidence="1" id="KW-0234">DNA repair</keyword>
<dbReference type="PANTHER" id="PTHR13451">
    <property type="entry name" value="CLASS II CROSSOVER JUNCTION ENDONUCLEASE MUS81"/>
    <property type="match status" value="1"/>
</dbReference>
<keyword evidence="1" id="KW-0255">Endonuclease</keyword>
<dbReference type="GO" id="GO:0003677">
    <property type="term" value="F:DNA binding"/>
    <property type="evidence" value="ECO:0007669"/>
    <property type="project" value="UniProtKB-UniRule"/>
</dbReference>
<dbReference type="InterPro" id="IPR042530">
    <property type="entry name" value="EME1/EME2_C"/>
</dbReference>
<dbReference type="PANTHER" id="PTHR13451:SF0">
    <property type="entry name" value="CROSSOVER JUNCTION ENDONUCLEASE MUS81"/>
    <property type="match status" value="1"/>
</dbReference>
<keyword evidence="1" id="KW-0233">DNA recombination</keyword>
<comment type="subunit">
    <text evidence="1">Interacts with EME1.</text>
</comment>
<feature type="compositionally biased region" description="Polar residues" evidence="2">
    <location>
        <begin position="500"/>
        <end position="513"/>
    </location>
</feature>
<feature type="compositionally biased region" description="Basic residues" evidence="2">
    <location>
        <begin position="89"/>
        <end position="98"/>
    </location>
</feature>
<dbReference type="EMBL" id="GL832969">
    <property type="protein sequence ID" value="EGD74650.1"/>
    <property type="molecule type" value="Genomic_DNA"/>
</dbReference>
<dbReference type="GO" id="GO:0046872">
    <property type="term" value="F:metal ion binding"/>
    <property type="evidence" value="ECO:0007669"/>
    <property type="project" value="UniProtKB-UniRule"/>
</dbReference>
<feature type="compositionally biased region" description="Low complexity" evidence="2">
    <location>
        <begin position="226"/>
        <end position="237"/>
    </location>
</feature>
<evidence type="ECO:0000313" key="3">
    <source>
        <dbReference type="EMBL" id="EGD74650.1"/>
    </source>
</evidence>
<dbReference type="SUPFAM" id="SSF52980">
    <property type="entry name" value="Restriction endonuclease-like"/>
    <property type="match status" value="1"/>
</dbReference>
<dbReference type="Gene3D" id="1.10.150.670">
    <property type="entry name" value="Crossover junction endonuclease EME1, DNA-binding domain"/>
    <property type="match status" value="1"/>
</dbReference>
<dbReference type="GO" id="GO:0031573">
    <property type="term" value="P:mitotic intra-S DNA damage checkpoint signaling"/>
    <property type="evidence" value="ECO:0007669"/>
    <property type="project" value="TreeGrafter"/>
</dbReference>
<protein>
    <recommendedName>
        <fullName evidence="1">Crossover junction endonuclease MUS81</fullName>
        <ecNumber evidence="1">3.1.22.-</ecNumber>
    </recommendedName>
</protein>
<dbReference type="AlphaFoldDB" id="F2UDF5"/>
<comment type="similarity">
    <text evidence="1">Belongs to the XPF family.</text>
</comment>
<evidence type="ECO:0000256" key="2">
    <source>
        <dbReference type="SAM" id="MobiDB-lite"/>
    </source>
</evidence>
<reference evidence="3" key="1">
    <citation type="submission" date="2009-08" db="EMBL/GenBank/DDBJ databases">
        <title>Annotation of Salpingoeca rosetta.</title>
        <authorList>
            <consortium name="The Broad Institute Genome Sequencing Platform"/>
            <person name="Russ C."/>
            <person name="Cuomo C."/>
            <person name="Burger G."/>
            <person name="Gray M.W."/>
            <person name="Holland P.W.H."/>
            <person name="King N."/>
            <person name="Lang F.B.F."/>
            <person name="Roger A.J."/>
            <person name="Ruiz-Trillo I."/>
            <person name="Young S.K."/>
            <person name="Zeng Q."/>
            <person name="Gargeya S."/>
            <person name="Alvarado L."/>
            <person name="Berlin A."/>
            <person name="Chapman S.B."/>
            <person name="Chen Z."/>
            <person name="Freedman E."/>
            <person name="Gellesch M."/>
            <person name="Goldberg J."/>
            <person name="Griggs A."/>
            <person name="Gujja S."/>
            <person name="Heilman E."/>
            <person name="Heiman D."/>
            <person name="Howarth C."/>
            <person name="Mehta T."/>
            <person name="Neiman D."/>
            <person name="Pearson M."/>
            <person name="Roberts A."/>
            <person name="Saif S."/>
            <person name="Shea T."/>
            <person name="Shenoy N."/>
            <person name="Sisk P."/>
            <person name="Stolte C."/>
            <person name="Sykes S."/>
            <person name="White J."/>
            <person name="Yandava C."/>
            <person name="Haas B."/>
            <person name="Nusbaum C."/>
            <person name="Birren B."/>
        </authorList>
    </citation>
    <scope>NUCLEOTIDE SEQUENCE [LARGE SCALE GENOMIC DNA]</scope>
    <source>
        <strain evidence="3">ATCC 50818</strain>
    </source>
</reference>
<feature type="region of interest" description="Disordered" evidence="2">
    <location>
        <begin position="490"/>
        <end position="555"/>
    </location>
</feature>
<dbReference type="InParanoid" id="F2UDF5"/>
<dbReference type="RefSeq" id="XP_004992907.1">
    <property type="nucleotide sequence ID" value="XM_004992850.1"/>
</dbReference>
<comment type="cofactor">
    <cofactor evidence="1">
        <name>Mg(2+)</name>
        <dbReference type="ChEBI" id="CHEBI:18420"/>
    </cofactor>
</comment>
<dbReference type="STRING" id="946362.F2UDF5"/>
<comment type="function">
    <text evidence="1">Interacts with EME1 to form a DNA structure-specific endonuclease with substrate preference for branched DNA structures with a 5'-end at the branch nick. Typical substrates include 3'-flap structures, D-loops, replication forks and nicked Holliday junctions. May be required in mitosis for the processing of stalled or collapsed replication fork intermediates. May be required in meiosis for the repair of meiosis-specific double strand breaks subsequent to single-end invasion (SEI).</text>
</comment>
<proteinExistence type="inferred from homology"/>
<dbReference type="GO" id="GO:0008821">
    <property type="term" value="F:crossover junction DNA endonuclease activity"/>
    <property type="evidence" value="ECO:0007669"/>
    <property type="project" value="UniProtKB-UniRule"/>
</dbReference>
<feature type="region of interest" description="Disordered" evidence="2">
    <location>
        <begin position="1"/>
        <end position="113"/>
    </location>
</feature>
<keyword evidence="1" id="KW-0539">Nucleus</keyword>
<comment type="subcellular location">
    <subcellularLocation>
        <location evidence="1">Nucleus</location>
    </subcellularLocation>
</comment>
<gene>
    <name evidence="3" type="ORF">PTSG_06015</name>
</gene>
<organism evidence="4">
    <name type="scientific">Salpingoeca rosetta (strain ATCC 50818 / BSB-021)</name>
    <dbReference type="NCBI Taxonomy" id="946362"/>
    <lineage>
        <taxon>Eukaryota</taxon>
        <taxon>Choanoflagellata</taxon>
        <taxon>Craspedida</taxon>
        <taxon>Salpingoecidae</taxon>
        <taxon>Salpingoeca</taxon>
    </lineage>
</organism>
<dbReference type="GO" id="GO:0048476">
    <property type="term" value="C:Holliday junction resolvase complex"/>
    <property type="evidence" value="ECO:0007669"/>
    <property type="project" value="UniProtKB-UniRule"/>
</dbReference>
<evidence type="ECO:0000256" key="1">
    <source>
        <dbReference type="RuleBase" id="RU369042"/>
    </source>
</evidence>
<keyword evidence="1" id="KW-0540">Nuclease</keyword>
<dbReference type="InterPro" id="IPR011335">
    <property type="entry name" value="Restrct_endonuc-II-like"/>
</dbReference>
<evidence type="ECO:0000313" key="4">
    <source>
        <dbReference type="Proteomes" id="UP000007799"/>
    </source>
</evidence>
<name>F2UDF5_SALR5</name>
<dbReference type="OrthoDB" id="5963188at2759"/>
<feature type="region of interest" description="Disordered" evidence="2">
    <location>
        <begin position="170"/>
        <end position="237"/>
    </location>
</feature>
<dbReference type="GeneID" id="16073480"/>
<dbReference type="Gene3D" id="3.40.50.10130">
    <property type="match status" value="1"/>
</dbReference>
<feature type="compositionally biased region" description="Low complexity" evidence="2">
    <location>
        <begin position="99"/>
        <end position="111"/>
    </location>
</feature>
<dbReference type="eggNOG" id="KOG2379">
    <property type="taxonomic scope" value="Eukaryota"/>
</dbReference>
<dbReference type="GO" id="GO:0005634">
    <property type="term" value="C:nucleus"/>
    <property type="evidence" value="ECO:0007669"/>
    <property type="project" value="UniProtKB-SubCell"/>
</dbReference>
<dbReference type="GO" id="GO:0048257">
    <property type="term" value="F:3'-flap endonuclease activity"/>
    <property type="evidence" value="ECO:0007669"/>
    <property type="project" value="TreeGrafter"/>
</dbReference>
<sequence>MGMAASIPSSFTTARASAPNTAPSAAASAATSSATTETAPTATTVTATTSRTVTATTPRTPSSATATAAAPASRGSSSASASLSSSFSTHRRSSHRQQQRQQQPAAAGTRAPEAETLVILDDDDDDNNDDGNGSSGFGLGGGAAFDDSWYDDGHGGSGLRPMLYGGAFDAGEDGDGDGRGVAVPMDVKQERDDDWTTAEQHRRNDNSRAQPPKHTSAAKHNTLPHTPTGTATAASAARESIGAAMAQRATRDYTMAPDTYEVVLLIDNRENQVRKKDRGAIMHSSLAEQGIQCEVRQLPLGDYSWILKEKPEHAAMHGRRQREVCLSFLKVSHPQLLCGGGSCCTCQASTKQRLKQATFNIQVEGGFFVKTVPNIREVEAYLVLCTRMIKQLVQGCSVEAWTPTERMCCHLRGFAGWGQPKDGHVHSFDFQTFQEISRRAATGTIREVFAHQLLHMNGLTLKHAQMITQAYPTPALFTNALREAHAATMHMSSLEDRKPNSSSARGGDNSTVFSPSSASATAAPATTTAAATTPTAASPSTLASGLKRRSSSAKTKTALDAFWDSLSTSEGKIGLAVRAKLQAYYLPRS</sequence>
<feature type="compositionally biased region" description="Low complexity" evidence="2">
    <location>
        <begin position="12"/>
        <end position="88"/>
    </location>
</feature>
<dbReference type="KEGG" id="sre:PTSG_06015"/>
<keyword evidence="1" id="KW-0479">Metal-binding</keyword>
<dbReference type="EC" id="3.1.22.-" evidence="1"/>
<dbReference type="Proteomes" id="UP000007799">
    <property type="component" value="Unassembled WGS sequence"/>
</dbReference>